<accession>A0A0G4IQH4</accession>
<keyword evidence="1" id="KW-0472">Membrane</keyword>
<name>A0A0G4IQH4_PLABS</name>
<proteinExistence type="predicted"/>
<reference evidence="3 5" key="2">
    <citation type="submission" date="2018-03" db="EMBL/GenBank/DDBJ databases">
        <authorList>
            <person name="Fogelqvist J."/>
        </authorList>
    </citation>
    <scope>NUCLEOTIDE SEQUENCE [LARGE SCALE GENOMIC DNA]</scope>
</reference>
<dbReference type="EMBL" id="CDSF01000079">
    <property type="protein sequence ID" value="CEO97477.1"/>
    <property type="molecule type" value="Genomic_DNA"/>
</dbReference>
<feature type="transmembrane region" description="Helical" evidence="1">
    <location>
        <begin position="35"/>
        <end position="54"/>
    </location>
</feature>
<evidence type="ECO:0000256" key="1">
    <source>
        <dbReference type="SAM" id="Phobius"/>
    </source>
</evidence>
<protein>
    <submittedName>
        <fullName evidence="2">Uncharacterized protein</fullName>
    </submittedName>
</protein>
<dbReference type="AlphaFoldDB" id="A0A0G4IQH4"/>
<reference evidence="2 4" key="1">
    <citation type="submission" date="2015-02" db="EMBL/GenBank/DDBJ databases">
        <authorList>
            <person name="Chooi Y.-H."/>
        </authorList>
    </citation>
    <scope>NUCLEOTIDE SEQUENCE [LARGE SCALE GENOMIC DNA]</scope>
    <source>
        <strain evidence="2">E3</strain>
    </source>
</reference>
<dbReference type="Proteomes" id="UP000290189">
    <property type="component" value="Unassembled WGS sequence"/>
</dbReference>
<keyword evidence="1" id="KW-0812">Transmembrane</keyword>
<evidence type="ECO:0000313" key="5">
    <source>
        <dbReference type="Proteomes" id="UP000290189"/>
    </source>
</evidence>
<evidence type="ECO:0000313" key="4">
    <source>
        <dbReference type="Proteomes" id="UP000039324"/>
    </source>
</evidence>
<keyword evidence="1" id="KW-1133">Transmembrane helix</keyword>
<dbReference type="EMBL" id="OVEO01000008">
    <property type="protein sequence ID" value="SPQ97788.1"/>
    <property type="molecule type" value="Genomic_DNA"/>
</dbReference>
<keyword evidence="4" id="KW-1185">Reference proteome</keyword>
<gene>
    <name evidence="2" type="ORF">PBRA_000822</name>
    <name evidence="3" type="ORF">PLBR_LOCUS5003</name>
</gene>
<sequence>MSKVTAWFKRTFIQEPQFKVTFVGMVREGLYKEPAATLSLLAGTVACFLPLLTYNRNVRLAKERQDALKRY</sequence>
<evidence type="ECO:0000313" key="2">
    <source>
        <dbReference type="EMBL" id="CEO97477.1"/>
    </source>
</evidence>
<dbReference type="Proteomes" id="UP000039324">
    <property type="component" value="Unassembled WGS sequence"/>
</dbReference>
<organism evidence="2 4">
    <name type="scientific">Plasmodiophora brassicae</name>
    <name type="common">Clubroot disease agent</name>
    <dbReference type="NCBI Taxonomy" id="37360"/>
    <lineage>
        <taxon>Eukaryota</taxon>
        <taxon>Sar</taxon>
        <taxon>Rhizaria</taxon>
        <taxon>Endomyxa</taxon>
        <taxon>Phytomyxea</taxon>
        <taxon>Plasmodiophorida</taxon>
        <taxon>Plasmodiophoridae</taxon>
        <taxon>Plasmodiophora</taxon>
    </lineage>
</organism>
<geneLocation type="mitochondrion" evidence="3"/>
<evidence type="ECO:0000313" key="3">
    <source>
        <dbReference type="EMBL" id="SPQ97788.1"/>
    </source>
</evidence>
<keyword evidence="3" id="KW-0496">Mitochondrion</keyword>